<accession>A0A833J6X8</accession>
<feature type="transmembrane region" description="Helical" evidence="2">
    <location>
        <begin position="272"/>
        <end position="294"/>
    </location>
</feature>
<evidence type="ECO:0000313" key="4">
    <source>
        <dbReference type="Proteomes" id="UP000469949"/>
    </source>
</evidence>
<comment type="caution">
    <text evidence="3">The sequence shown here is derived from an EMBL/GenBank/DDBJ whole genome shotgun (WGS) entry which is preliminary data.</text>
</comment>
<feature type="coiled-coil region" evidence="1">
    <location>
        <begin position="232"/>
        <end position="270"/>
    </location>
</feature>
<dbReference type="RefSeq" id="WP_152277128.1">
    <property type="nucleotide sequence ID" value="NZ_WEKV01000010.1"/>
</dbReference>
<evidence type="ECO:0000256" key="2">
    <source>
        <dbReference type="SAM" id="Phobius"/>
    </source>
</evidence>
<feature type="transmembrane region" description="Helical" evidence="2">
    <location>
        <begin position="77"/>
        <end position="96"/>
    </location>
</feature>
<dbReference type="AlphaFoldDB" id="A0A833J6X8"/>
<dbReference type="EMBL" id="WEKV01000010">
    <property type="protein sequence ID" value="KAB7784441.1"/>
    <property type="molecule type" value="Genomic_DNA"/>
</dbReference>
<organism evidence="3 4">
    <name type="scientific">Methylorubrum populi</name>
    <dbReference type="NCBI Taxonomy" id="223967"/>
    <lineage>
        <taxon>Bacteria</taxon>
        <taxon>Pseudomonadati</taxon>
        <taxon>Pseudomonadota</taxon>
        <taxon>Alphaproteobacteria</taxon>
        <taxon>Hyphomicrobiales</taxon>
        <taxon>Methylobacteriaceae</taxon>
        <taxon>Methylorubrum</taxon>
    </lineage>
</organism>
<feature type="transmembrane region" description="Helical" evidence="2">
    <location>
        <begin position="30"/>
        <end position="57"/>
    </location>
</feature>
<sequence>MTYPSGFQPTPVDGTRTLARETVALNQVSWGAVFAGAATALVTQVVINLVGVAAGLASVSVETAAENPSASNFSLGAGAWFVASGIIASLIGGLIAGRLAGKPARGVAGLHGFVSWVATTLVVLYLLTSAASGLVGSAVSTVGSALGGAGNLVGGTVQTAAQAAAPSLTKIPNPLERIEQRVKDQAAGQDPQAARDAAVSAMRALLSGDAADKQQAETRAADALAKAQNIPVDQARQQVQDYQKQYEQAVASAKKQAEEAAKTAKSLATQGALYASIALILGAIAAFLGGLLAAPKPIYPTARD</sequence>
<evidence type="ECO:0000313" key="3">
    <source>
        <dbReference type="EMBL" id="KAB7784441.1"/>
    </source>
</evidence>
<keyword evidence="2" id="KW-0812">Transmembrane</keyword>
<evidence type="ECO:0008006" key="5">
    <source>
        <dbReference type="Google" id="ProtNLM"/>
    </source>
</evidence>
<reference evidence="3 4" key="1">
    <citation type="submission" date="2019-10" db="EMBL/GenBank/DDBJ databases">
        <title>Draft Genome Sequence of the Caffeine Degrading Methylotroph Methylorubrum populi PINKEL.</title>
        <authorList>
            <person name="Dawson S.C."/>
            <person name="Zhang X."/>
            <person name="Wright M.E."/>
            <person name="Sharma G."/>
            <person name="Langner J.T."/>
            <person name="Ditty J.L."/>
            <person name="Subuyuj G.A."/>
        </authorList>
    </citation>
    <scope>NUCLEOTIDE SEQUENCE [LARGE SCALE GENOMIC DNA]</scope>
    <source>
        <strain evidence="3 4">Pinkel</strain>
    </source>
</reference>
<evidence type="ECO:0000256" key="1">
    <source>
        <dbReference type="SAM" id="Coils"/>
    </source>
</evidence>
<keyword evidence="1" id="KW-0175">Coiled coil</keyword>
<keyword evidence="2" id="KW-0472">Membrane</keyword>
<dbReference type="Proteomes" id="UP000469949">
    <property type="component" value="Unassembled WGS sequence"/>
</dbReference>
<proteinExistence type="predicted"/>
<feature type="transmembrane region" description="Helical" evidence="2">
    <location>
        <begin position="108"/>
        <end position="127"/>
    </location>
</feature>
<keyword evidence="2" id="KW-1133">Transmembrane helix</keyword>
<gene>
    <name evidence="3" type="ORF">F8B43_2474</name>
</gene>
<protein>
    <recommendedName>
        <fullName evidence="5">PhnA-like protein</fullName>
    </recommendedName>
</protein>
<name>A0A833J6X8_9HYPH</name>